<accession>A0ABP0TZ28</accession>
<dbReference type="Proteomes" id="UP001497512">
    <property type="component" value="Chromosome 17"/>
</dbReference>
<reference evidence="2" key="1">
    <citation type="submission" date="2024-02" db="EMBL/GenBank/DDBJ databases">
        <authorList>
            <consortium name="ELIXIR-Norway"/>
            <consortium name="Elixir Norway"/>
        </authorList>
    </citation>
    <scope>NUCLEOTIDE SEQUENCE</scope>
</reference>
<sequence length="202" mass="22019">MAAPACSLCGALVPTGLPAALSSSSIESSLKVAVVPFSSGRVKTSSLPRFVLVRAAAKEDEMQDSAESDTNKSTTTSTQQQSSFFTSITDALDFAETRSEKDAELLNDARRATQSGDQMSREQYAALRRKIGGTYRDFFKDSVDVVGDYVEEGWVDKTCRYCKKNTEGAPRTKDSLGRYAHVECAENPPPETGNFFARLFGR</sequence>
<organism evidence="2 3">
    <name type="scientific">Sphagnum troendelagicum</name>
    <dbReference type="NCBI Taxonomy" id="128251"/>
    <lineage>
        <taxon>Eukaryota</taxon>
        <taxon>Viridiplantae</taxon>
        <taxon>Streptophyta</taxon>
        <taxon>Embryophyta</taxon>
        <taxon>Bryophyta</taxon>
        <taxon>Sphagnophytina</taxon>
        <taxon>Sphagnopsida</taxon>
        <taxon>Sphagnales</taxon>
        <taxon>Sphagnaceae</taxon>
        <taxon>Sphagnum</taxon>
    </lineage>
</organism>
<dbReference type="PANTHER" id="PTHR36771">
    <property type="entry name" value="POTASSIUM TRANSPORTER"/>
    <property type="match status" value="1"/>
</dbReference>
<feature type="compositionally biased region" description="Low complexity" evidence="1">
    <location>
        <begin position="73"/>
        <end position="82"/>
    </location>
</feature>
<evidence type="ECO:0000313" key="3">
    <source>
        <dbReference type="Proteomes" id="UP001497512"/>
    </source>
</evidence>
<feature type="region of interest" description="Disordered" evidence="1">
    <location>
        <begin position="61"/>
        <end position="82"/>
    </location>
</feature>
<keyword evidence="3" id="KW-1185">Reference proteome</keyword>
<proteinExistence type="predicted"/>
<name>A0ABP0TZ28_9BRYO</name>
<evidence type="ECO:0000313" key="2">
    <source>
        <dbReference type="EMBL" id="CAK9208991.1"/>
    </source>
</evidence>
<evidence type="ECO:0000256" key="1">
    <source>
        <dbReference type="SAM" id="MobiDB-lite"/>
    </source>
</evidence>
<dbReference type="PANTHER" id="PTHR36771:SF2">
    <property type="entry name" value="POTASSIUM TRANSPORTER"/>
    <property type="match status" value="1"/>
</dbReference>
<dbReference type="EMBL" id="OZ019909">
    <property type="protein sequence ID" value="CAK9208991.1"/>
    <property type="molecule type" value="Genomic_DNA"/>
</dbReference>
<evidence type="ECO:0008006" key="4">
    <source>
        <dbReference type="Google" id="ProtNLM"/>
    </source>
</evidence>
<gene>
    <name evidence="2" type="ORF">CSSPTR1EN2_LOCUS9460</name>
</gene>
<protein>
    <recommendedName>
        <fullName evidence="4">GATA-type transcription activator N-terminal domain-containing protein</fullName>
    </recommendedName>
</protein>